<evidence type="ECO:0000313" key="1">
    <source>
        <dbReference type="EMBL" id="EYC35734.1"/>
    </source>
</evidence>
<evidence type="ECO:0000313" key="2">
    <source>
        <dbReference type="Proteomes" id="UP000024635"/>
    </source>
</evidence>
<keyword evidence="2" id="KW-1185">Reference proteome</keyword>
<comment type="caution">
    <text evidence="1">The sequence shown here is derived from an EMBL/GenBank/DDBJ whole genome shotgun (WGS) entry which is preliminary data.</text>
</comment>
<protein>
    <submittedName>
        <fullName evidence="1">Uncharacterized protein</fullName>
    </submittedName>
</protein>
<accession>A0A016W7B7</accession>
<dbReference type="EMBL" id="JARK01000591">
    <property type="protein sequence ID" value="EYC35734.1"/>
    <property type="molecule type" value="Genomic_DNA"/>
</dbReference>
<sequence length="77" mass="9109">MRWTYRPTAYATEMERSQQRILCLLVLPYFQHSSEYIHVLYSGLADITTRVVGRKPQVFLSTRPELDEEDSHFDDNS</sequence>
<reference evidence="2" key="1">
    <citation type="journal article" date="2015" name="Nat. Genet.">
        <title>The genome and transcriptome of the zoonotic hookworm Ancylostoma ceylanicum identify infection-specific gene families.</title>
        <authorList>
            <person name="Schwarz E.M."/>
            <person name="Hu Y."/>
            <person name="Antoshechkin I."/>
            <person name="Miller M.M."/>
            <person name="Sternberg P.W."/>
            <person name="Aroian R.V."/>
        </authorList>
    </citation>
    <scope>NUCLEOTIDE SEQUENCE</scope>
    <source>
        <strain evidence="2">HY135</strain>
    </source>
</reference>
<name>A0A016W7B7_9BILA</name>
<organism evidence="1 2">
    <name type="scientific">Ancylostoma ceylanicum</name>
    <dbReference type="NCBI Taxonomy" id="53326"/>
    <lineage>
        <taxon>Eukaryota</taxon>
        <taxon>Metazoa</taxon>
        <taxon>Ecdysozoa</taxon>
        <taxon>Nematoda</taxon>
        <taxon>Chromadorea</taxon>
        <taxon>Rhabditida</taxon>
        <taxon>Rhabditina</taxon>
        <taxon>Rhabditomorpha</taxon>
        <taxon>Strongyloidea</taxon>
        <taxon>Ancylostomatidae</taxon>
        <taxon>Ancylostomatinae</taxon>
        <taxon>Ancylostoma</taxon>
    </lineage>
</organism>
<dbReference type="Proteomes" id="UP000024635">
    <property type="component" value="Unassembled WGS sequence"/>
</dbReference>
<proteinExistence type="predicted"/>
<dbReference type="AlphaFoldDB" id="A0A016W7B7"/>
<gene>
    <name evidence="1" type="primary">Acey_s0991.g3321</name>
    <name evidence="1" type="ORF">Y032_0991g3321</name>
</gene>